<organism evidence="1 2">
    <name type="scientific">Lacticaseibacillus rhamnosus</name>
    <name type="common">Lactobacillus rhamnosus</name>
    <dbReference type="NCBI Taxonomy" id="47715"/>
    <lineage>
        <taxon>Bacteria</taxon>
        <taxon>Bacillati</taxon>
        <taxon>Bacillota</taxon>
        <taxon>Bacilli</taxon>
        <taxon>Lactobacillales</taxon>
        <taxon>Lactobacillaceae</taxon>
        <taxon>Lacticaseibacillus</taxon>
    </lineage>
</organism>
<accession>A0AB74I9B6</accession>
<reference evidence="1 2" key="1">
    <citation type="submission" date="2019-04" db="EMBL/GenBank/DDBJ databases">
        <title>Genome Announcement to Ensure Probiotic Safety of Lactobacillus rhamnosus UBLR-58.</title>
        <authorList>
            <person name="Sulthana A."/>
            <person name="Lakshmi S.G."/>
            <person name="Madempudi R.S."/>
        </authorList>
    </citation>
    <scope>NUCLEOTIDE SEQUENCE [LARGE SCALE GENOMIC DNA]</scope>
    <source>
        <strain evidence="1 2">UBLR-58</strain>
    </source>
</reference>
<gene>
    <name evidence="1" type="ORF">E6L36_01930</name>
</gene>
<dbReference type="AntiFam" id="ANF00266">
    <property type="entry name" value="DNA repeat translations related to WP_020751851.1"/>
</dbReference>
<evidence type="ECO:0000313" key="2">
    <source>
        <dbReference type="Proteomes" id="UP000307517"/>
    </source>
</evidence>
<sequence length="51" mass="5431">MFWFTSITRSPAQGSACKDLERNGQTLAITSEAAYVLADVHNALSGAEVCV</sequence>
<dbReference type="AlphaFoldDB" id="A0AB74I9B6"/>
<proteinExistence type="predicted"/>
<name>A0AB74I9B6_LACRH</name>
<comment type="caution">
    <text evidence="1">The sequence shown here is derived from an EMBL/GenBank/DDBJ whole genome shotgun (WGS) entry which is preliminary data.</text>
</comment>
<dbReference type="Proteomes" id="UP000307517">
    <property type="component" value="Unassembled WGS sequence"/>
</dbReference>
<evidence type="ECO:0000313" key="1">
    <source>
        <dbReference type="EMBL" id="THC79279.1"/>
    </source>
</evidence>
<dbReference type="EMBL" id="SSHM01000001">
    <property type="protein sequence ID" value="THC79279.1"/>
    <property type="molecule type" value="Genomic_DNA"/>
</dbReference>
<dbReference type="NCBIfam" id="NF040509">
    <property type="entry name" value="Lacto_palin_RPT"/>
    <property type="match status" value="1"/>
</dbReference>
<protein>
    <submittedName>
        <fullName evidence="1">Alpha-galactosidase</fullName>
    </submittedName>
</protein>